<evidence type="ECO:0000259" key="10">
    <source>
        <dbReference type="Pfam" id="PF05697"/>
    </source>
</evidence>
<dbReference type="Proteomes" id="UP000034273">
    <property type="component" value="Unassembled WGS sequence"/>
</dbReference>
<dbReference type="SUPFAM" id="SSF102735">
    <property type="entry name" value="Trigger factor ribosome-binding domain"/>
    <property type="match status" value="1"/>
</dbReference>
<protein>
    <recommendedName>
        <fullName evidence="5">Trigger factor</fullName>
        <ecNumber evidence="4">5.2.1.8</ecNumber>
    </recommendedName>
    <alternativeName>
        <fullName evidence="9">PPIase</fullName>
    </alternativeName>
</protein>
<dbReference type="GO" id="GO:0015031">
    <property type="term" value="P:protein transport"/>
    <property type="evidence" value="ECO:0007669"/>
    <property type="project" value="InterPro"/>
</dbReference>
<dbReference type="Gene3D" id="1.10.3120.10">
    <property type="entry name" value="Trigger factor, C-terminal domain"/>
    <property type="match status" value="1"/>
</dbReference>
<evidence type="ECO:0000313" key="13">
    <source>
        <dbReference type="Proteomes" id="UP000034273"/>
    </source>
</evidence>
<dbReference type="Pfam" id="PF05697">
    <property type="entry name" value="Trigger_N"/>
    <property type="match status" value="1"/>
</dbReference>
<dbReference type="Pfam" id="PF05698">
    <property type="entry name" value="Trigger_C"/>
    <property type="match status" value="1"/>
</dbReference>
<dbReference type="GO" id="GO:0044183">
    <property type="term" value="F:protein folding chaperone"/>
    <property type="evidence" value="ECO:0007669"/>
    <property type="project" value="TreeGrafter"/>
</dbReference>
<dbReference type="EMBL" id="LCQW01000026">
    <property type="protein sequence ID" value="KKW23228.1"/>
    <property type="molecule type" value="Genomic_DNA"/>
</dbReference>
<dbReference type="PANTHER" id="PTHR30560">
    <property type="entry name" value="TRIGGER FACTOR CHAPERONE AND PEPTIDYL-PROLYL CIS/TRANS ISOMERASE"/>
    <property type="match status" value="1"/>
</dbReference>
<organism evidence="12 13">
    <name type="scientific">Candidatus Kaiserbacteria bacterium GW2011_GWA2_52_12</name>
    <dbReference type="NCBI Taxonomy" id="1618671"/>
    <lineage>
        <taxon>Bacteria</taxon>
        <taxon>Candidatus Kaiseribacteriota</taxon>
    </lineage>
</organism>
<sequence length="368" mass="41629">MTEQQTKGSGMSTHVVSNVKVSRDEKLWEVEISAEIPAEGLAHYRDETLNDIRKNAKLDGFRPGKAPIERIVQIYGEDVIARQSSERAIQHELPEMFAKENLMIIETPKVTIDMPKAGKSTAFTARAALAPKIELADYKAIAAQNPPTGGPEVEVSDTEHQEAMTHMKRERARIDKIEAGTEPQKAAEESRTLEEKDLPALDDEFVQALGYENVEKFSGVLRTNIQNEKEIRAREKRRAAILEDLVKNSKVFYPAMLRDYELDDMEARLKDDVERSGGSWEGYLAEVKKTREEIRASWHDAADKRAKVRLILGEIARKEKIEPDEKALAHELEHARKQYPQADPSALRAHIAHAMRNDATLKFLESIS</sequence>
<dbReference type="InterPro" id="IPR037041">
    <property type="entry name" value="Trigger_fac_C_sf"/>
</dbReference>
<evidence type="ECO:0000256" key="4">
    <source>
        <dbReference type="ARBA" id="ARBA00013194"/>
    </source>
</evidence>
<keyword evidence="6" id="KW-0697">Rotamase</keyword>
<name>A0A0G1WWG8_9BACT</name>
<dbReference type="GO" id="GO:0043022">
    <property type="term" value="F:ribosome binding"/>
    <property type="evidence" value="ECO:0007669"/>
    <property type="project" value="TreeGrafter"/>
</dbReference>
<dbReference type="AlphaFoldDB" id="A0A0G1WWG8"/>
<evidence type="ECO:0000256" key="9">
    <source>
        <dbReference type="ARBA" id="ARBA00029986"/>
    </source>
</evidence>
<evidence type="ECO:0000256" key="1">
    <source>
        <dbReference type="ARBA" id="ARBA00000971"/>
    </source>
</evidence>
<evidence type="ECO:0000256" key="2">
    <source>
        <dbReference type="ARBA" id="ARBA00004496"/>
    </source>
</evidence>
<dbReference type="InterPro" id="IPR008881">
    <property type="entry name" value="Trigger_fac_ribosome-bd_bac"/>
</dbReference>
<dbReference type="InterPro" id="IPR008880">
    <property type="entry name" value="Trigger_fac_C"/>
</dbReference>
<feature type="domain" description="Trigger factor ribosome-binding bacterial" evidence="10">
    <location>
        <begin position="19"/>
        <end position="164"/>
    </location>
</feature>
<dbReference type="PATRIC" id="fig|1618671.3.peg.811"/>
<dbReference type="InterPro" id="IPR027304">
    <property type="entry name" value="Trigger_fact/SurA_dom_sf"/>
</dbReference>
<dbReference type="PANTHER" id="PTHR30560:SF3">
    <property type="entry name" value="TRIGGER FACTOR-LIKE PROTEIN TIG, CHLOROPLASTIC"/>
    <property type="match status" value="1"/>
</dbReference>
<dbReference type="STRING" id="1618671.UY67_C0026G0007"/>
<dbReference type="SUPFAM" id="SSF109998">
    <property type="entry name" value="Triger factor/SurA peptide-binding domain-like"/>
    <property type="match status" value="1"/>
</dbReference>
<evidence type="ECO:0000256" key="5">
    <source>
        <dbReference type="ARBA" id="ARBA00016902"/>
    </source>
</evidence>
<dbReference type="Gene3D" id="3.30.70.1050">
    <property type="entry name" value="Trigger factor ribosome-binding domain"/>
    <property type="match status" value="1"/>
</dbReference>
<comment type="caution">
    <text evidence="12">The sequence shown here is derived from an EMBL/GenBank/DDBJ whole genome shotgun (WGS) entry which is preliminary data.</text>
</comment>
<keyword evidence="7" id="KW-0143">Chaperone</keyword>
<evidence type="ECO:0000256" key="7">
    <source>
        <dbReference type="ARBA" id="ARBA00023186"/>
    </source>
</evidence>
<dbReference type="GO" id="GO:0005737">
    <property type="term" value="C:cytoplasm"/>
    <property type="evidence" value="ECO:0007669"/>
    <property type="project" value="UniProtKB-SubCell"/>
</dbReference>
<evidence type="ECO:0000259" key="11">
    <source>
        <dbReference type="Pfam" id="PF05698"/>
    </source>
</evidence>
<comment type="catalytic activity">
    <reaction evidence="1">
        <text>[protein]-peptidylproline (omega=180) = [protein]-peptidylproline (omega=0)</text>
        <dbReference type="Rhea" id="RHEA:16237"/>
        <dbReference type="Rhea" id="RHEA-COMP:10747"/>
        <dbReference type="Rhea" id="RHEA-COMP:10748"/>
        <dbReference type="ChEBI" id="CHEBI:83833"/>
        <dbReference type="ChEBI" id="CHEBI:83834"/>
        <dbReference type="EC" id="5.2.1.8"/>
    </reaction>
</comment>
<evidence type="ECO:0000256" key="8">
    <source>
        <dbReference type="ARBA" id="ARBA00023235"/>
    </source>
</evidence>
<dbReference type="InterPro" id="IPR036611">
    <property type="entry name" value="Trigger_fac_ribosome-bd_sf"/>
</dbReference>
<keyword evidence="8" id="KW-0413">Isomerase</keyword>
<evidence type="ECO:0000313" key="12">
    <source>
        <dbReference type="EMBL" id="KKW23228.1"/>
    </source>
</evidence>
<evidence type="ECO:0000256" key="3">
    <source>
        <dbReference type="ARBA" id="ARBA00005464"/>
    </source>
</evidence>
<feature type="domain" description="Trigger factor C-terminal" evidence="11">
    <location>
        <begin position="214"/>
        <end position="348"/>
    </location>
</feature>
<gene>
    <name evidence="12" type="ORF">UY67_C0026G0007</name>
</gene>
<accession>A0A0G1WWG8</accession>
<comment type="similarity">
    <text evidence="3">Belongs to the FKBP-type PPIase family. Tig subfamily.</text>
</comment>
<dbReference type="GO" id="GO:0043335">
    <property type="term" value="P:protein unfolding"/>
    <property type="evidence" value="ECO:0007669"/>
    <property type="project" value="TreeGrafter"/>
</dbReference>
<dbReference type="InterPro" id="IPR005215">
    <property type="entry name" value="Trig_fac"/>
</dbReference>
<evidence type="ECO:0000256" key="6">
    <source>
        <dbReference type="ARBA" id="ARBA00023110"/>
    </source>
</evidence>
<dbReference type="EC" id="5.2.1.8" evidence="4"/>
<dbReference type="GO" id="GO:0003755">
    <property type="term" value="F:peptidyl-prolyl cis-trans isomerase activity"/>
    <property type="evidence" value="ECO:0007669"/>
    <property type="project" value="UniProtKB-KW"/>
</dbReference>
<reference evidence="12 13" key="1">
    <citation type="journal article" date="2015" name="Nature">
        <title>rRNA introns, odd ribosomes, and small enigmatic genomes across a large radiation of phyla.</title>
        <authorList>
            <person name="Brown C.T."/>
            <person name="Hug L.A."/>
            <person name="Thomas B.C."/>
            <person name="Sharon I."/>
            <person name="Castelle C.J."/>
            <person name="Singh A."/>
            <person name="Wilkins M.J."/>
            <person name="Williams K.H."/>
            <person name="Banfield J.F."/>
        </authorList>
    </citation>
    <scope>NUCLEOTIDE SEQUENCE [LARGE SCALE GENOMIC DNA]</scope>
</reference>
<dbReference type="GO" id="GO:0051083">
    <property type="term" value="P:'de novo' cotranslational protein folding"/>
    <property type="evidence" value="ECO:0007669"/>
    <property type="project" value="TreeGrafter"/>
</dbReference>
<comment type="subcellular location">
    <subcellularLocation>
        <location evidence="2">Cytoplasm</location>
    </subcellularLocation>
</comment>
<proteinExistence type="inferred from homology"/>